<name>A0A9P6Y6A1_9FUNG</name>
<gene>
    <name evidence="1" type="ORF">G6F50_014372</name>
</gene>
<comment type="caution">
    <text evidence="1">The sequence shown here is derived from an EMBL/GenBank/DDBJ whole genome shotgun (WGS) entry which is preliminary data.</text>
</comment>
<accession>A0A9P6Y6A1</accession>
<protein>
    <submittedName>
        <fullName evidence="1">Uncharacterized protein</fullName>
    </submittedName>
</protein>
<evidence type="ECO:0000313" key="1">
    <source>
        <dbReference type="EMBL" id="KAG1540366.1"/>
    </source>
</evidence>
<dbReference type="PROSITE" id="PS00370">
    <property type="entry name" value="PEP_ENZYMES_PHOS_SITE"/>
    <property type="match status" value="1"/>
</dbReference>
<dbReference type="InterPro" id="IPR018274">
    <property type="entry name" value="PEP_util_AS"/>
</dbReference>
<proteinExistence type="predicted"/>
<organism evidence="1 2">
    <name type="scientific">Rhizopus delemar</name>
    <dbReference type="NCBI Taxonomy" id="936053"/>
    <lineage>
        <taxon>Eukaryota</taxon>
        <taxon>Fungi</taxon>
        <taxon>Fungi incertae sedis</taxon>
        <taxon>Mucoromycota</taxon>
        <taxon>Mucoromycotina</taxon>
        <taxon>Mucoromycetes</taxon>
        <taxon>Mucorales</taxon>
        <taxon>Mucorineae</taxon>
        <taxon>Rhizopodaceae</taxon>
        <taxon>Rhizopus</taxon>
    </lineage>
</organism>
<evidence type="ECO:0000313" key="2">
    <source>
        <dbReference type="Proteomes" id="UP000740926"/>
    </source>
</evidence>
<dbReference type="GO" id="GO:0016772">
    <property type="term" value="F:transferase activity, transferring phosphorus-containing groups"/>
    <property type="evidence" value="ECO:0007669"/>
    <property type="project" value="InterPro"/>
</dbReference>
<dbReference type="AlphaFoldDB" id="A0A9P6Y6A1"/>
<dbReference type="Proteomes" id="UP000740926">
    <property type="component" value="Unassembled WGS sequence"/>
</dbReference>
<reference evidence="1 2" key="1">
    <citation type="journal article" date="2020" name="Microb. Genom.">
        <title>Genetic diversity of clinical and environmental Mucorales isolates obtained from an investigation of mucormycosis cases among solid organ transplant recipients.</title>
        <authorList>
            <person name="Nguyen M.H."/>
            <person name="Kaul D."/>
            <person name="Muto C."/>
            <person name="Cheng S.J."/>
            <person name="Richter R.A."/>
            <person name="Bruno V.M."/>
            <person name="Liu G."/>
            <person name="Beyhan S."/>
            <person name="Sundermann A.J."/>
            <person name="Mounaud S."/>
            <person name="Pasculle A.W."/>
            <person name="Nierman W.C."/>
            <person name="Driscoll E."/>
            <person name="Cumbie R."/>
            <person name="Clancy C.J."/>
            <person name="Dupont C.L."/>
        </authorList>
    </citation>
    <scope>NUCLEOTIDE SEQUENCE [LARGE SCALE GENOMIC DNA]</scope>
    <source>
        <strain evidence="1 2">GL24</strain>
    </source>
</reference>
<dbReference type="EMBL" id="JAANIU010006758">
    <property type="protein sequence ID" value="KAG1540366.1"/>
    <property type="molecule type" value="Genomic_DNA"/>
</dbReference>
<keyword evidence="2" id="KW-1185">Reference proteome</keyword>
<sequence>MRALARRLLQHQLGRAGIRVPGLAQVIGKATHVRAVARTHQALGVRCGFAGMEASTAGGVVGGQATGTGIGGRSAHAVIVAGLHGLIHARHRSVAAGQAYAVAPPP</sequence>